<accession>A0AAE3ZZM4</accession>
<dbReference type="EMBL" id="JAVDYC010000001">
    <property type="protein sequence ID" value="MDR7328194.1"/>
    <property type="molecule type" value="Genomic_DNA"/>
</dbReference>
<dbReference type="SUPFAM" id="SSF111069">
    <property type="entry name" value="Hypothetical protein yfbM"/>
    <property type="match status" value="1"/>
</dbReference>
<dbReference type="InterPro" id="IPR015068">
    <property type="entry name" value="DUF1877"/>
</dbReference>
<gene>
    <name evidence="1" type="ORF">J2S44_008444</name>
</gene>
<dbReference type="Proteomes" id="UP001183629">
    <property type="component" value="Unassembled WGS sequence"/>
</dbReference>
<protein>
    <recommendedName>
        <fullName evidence="3">DUF1877 family protein</fullName>
    </recommendedName>
</protein>
<reference evidence="1 2" key="1">
    <citation type="submission" date="2023-07" db="EMBL/GenBank/DDBJ databases">
        <title>Sequencing the genomes of 1000 actinobacteria strains.</title>
        <authorList>
            <person name="Klenk H.-P."/>
        </authorList>
    </citation>
    <scope>NUCLEOTIDE SEQUENCE [LARGE SCALE GENOMIC DNA]</scope>
    <source>
        <strain evidence="1 2">DSM 44711</strain>
    </source>
</reference>
<evidence type="ECO:0000313" key="1">
    <source>
        <dbReference type="EMBL" id="MDR7328194.1"/>
    </source>
</evidence>
<keyword evidence="2" id="KW-1185">Reference proteome</keyword>
<dbReference type="Pfam" id="PF08974">
    <property type="entry name" value="DUF1877"/>
    <property type="match status" value="1"/>
</dbReference>
<dbReference type="Gene3D" id="3.40.1760.10">
    <property type="entry name" value="YfbM-like super family"/>
    <property type="match status" value="1"/>
</dbReference>
<organism evidence="1 2">
    <name type="scientific">Catenuloplanes niger</name>
    <dbReference type="NCBI Taxonomy" id="587534"/>
    <lineage>
        <taxon>Bacteria</taxon>
        <taxon>Bacillati</taxon>
        <taxon>Actinomycetota</taxon>
        <taxon>Actinomycetes</taxon>
        <taxon>Micromonosporales</taxon>
        <taxon>Micromonosporaceae</taxon>
        <taxon>Catenuloplanes</taxon>
    </lineage>
</organism>
<evidence type="ECO:0008006" key="3">
    <source>
        <dbReference type="Google" id="ProtNLM"/>
    </source>
</evidence>
<comment type="caution">
    <text evidence="1">The sequence shown here is derived from an EMBL/GenBank/DDBJ whole genome shotgun (WGS) entry which is preliminary data.</text>
</comment>
<proteinExistence type="predicted"/>
<evidence type="ECO:0000313" key="2">
    <source>
        <dbReference type="Proteomes" id="UP001183629"/>
    </source>
</evidence>
<dbReference type="RefSeq" id="WP_310429181.1">
    <property type="nucleotide sequence ID" value="NZ_JAVDYC010000001.1"/>
</dbReference>
<dbReference type="AlphaFoldDB" id="A0AAE3ZZM4"/>
<sequence>MGLFGEWMRAAPADLKPLRGDLTAVRKFIADGEGPRCGLEGDWAGIDFLLRRRDFPVDIVFGEEPFAAPSAEDKEWDSDPPAYLTPAQVRTAAAALRDLTAEEFVHGVTAAELRRAGLYHLYTPAALPTLAARLPAVRDYFTRAAACGDAIICWLS</sequence>
<name>A0AAE3ZZM4_9ACTN</name>
<dbReference type="InterPro" id="IPR035944">
    <property type="entry name" value="YfbM-like_sf"/>
</dbReference>